<dbReference type="InterPro" id="IPR027843">
    <property type="entry name" value="DUF4440"/>
</dbReference>
<evidence type="ECO:0000259" key="1">
    <source>
        <dbReference type="Pfam" id="PF14534"/>
    </source>
</evidence>
<keyword evidence="3" id="KW-1185">Reference proteome</keyword>
<proteinExistence type="predicted"/>
<name>A0A1I5CW55_9FLAO</name>
<dbReference type="InterPro" id="IPR032710">
    <property type="entry name" value="NTF2-like_dom_sf"/>
</dbReference>
<dbReference type="Gene3D" id="3.10.450.50">
    <property type="match status" value="1"/>
</dbReference>
<dbReference type="EMBL" id="FOVL01000025">
    <property type="protein sequence ID" value="SFN90861.1"/>
    <property type="molecule type" value="Genomic_DNA"/>
</dbReference>
<organism evidence="2 3">
    <name type="scientific">Salegentibacter flavus</name>
    <dbReference type="NCBI Taxonomy" id="287099"/>
    <lineage>
        <taxon>Bacteria</taxon>
        <taxon>Pseudomonadati</taxon>
        <taxon>Bacteroidota</taxon>
        <taxon>Flavobacteriia</taxon>
        <taxon>Flavobacteriales</taxon>
        <taxon>Flavobacteriaceae</taxon>
        <taxon>Salegentibacter</taxon>
    </lineage>
</organism>
<dbReference type="SUPFAM" id="SSF54427">
    <property type="entry name" value="NTF2-like"/>
    <property type="match status" value="1"/>
</dbReference>
<dbReference type="OrthoDB" id="9814425at2"/>
<dbReference type="Pfam" id="PF14534">
    <property type="entry name" value="DUF4440"/>
    <property type="match status" value="1"/>
</dbReference>
<protein>
    <recommendedName>
        <fullName evidence="1">DUF4440 domain-containing protein</fullName>
    </recommendedName>
</protein>
<dbReference type="RefSeq" id="WP_093411162.1">
    <property type="nucleotide sequence ID" value="NZ_FOVL01000025.1"/>
</dbReference>
<evidence type="ECO:0000313" key="3">
    <source>
        <dbReference type="Proteomes" id="UP000199153"/>
    </source>
</evidence>
<dbReference type="AlphaFoldDB" id="A0A1I5CW55"/>
<dbReference type="Proteomes" id="UP000199153">
    <property type="component" value="Unassembled WGS sequence"/>
</dbReference>
<feature type="domain" description="DUF4440" evidence="1">
    <location>
        <begin position="18"/>
        <end position="120"/>
    </location>
</feature>
<accession>A0A1I5CW55</accession>
<sequence length="133" mass="15106">MEEENLVTTKEVPDANEVIEGWGDAWNSNDPAQVRAMTADDAILVLNGNEFPQDSLRGWIDAATSAMQDLELRTVKKEVTDYVAYDTGIYSHTYTDDTTQYAGSYTFIWERSDEENDWKVKVMNIAEAQPEED</sequence>
<evidence type="ECO:0000313" key="2">
    <source>
        <dbReference type="EMBL" id="SFN90861.1"/>
    </source>
</evidence>
<reference evidence="2 3" key="1">
    <citation type="submission" date="2016-10" db="EMBL/GenBank/DDBJ databases">
        <authorList>
            <person name="de Groot N.N."/>
        </authorList>
    </citation>
    <scope>NUCLEOTIDE SEQUENCE [LARGE SCALE GENOMIC DNA]</scope>
    <source>
        <strain evidence="2 3">DSM 17794</strain>
    </source>
</reference>
<gene>
    <name evidence="2" type="ORF">SAMN05660413_03022</name>
</gene>